<evidence type="ECO:0000313" key="2">
    <source>
        <dbReference type="EMBL" id="QNE19205.1"/>
    </source>
</evidence>
<organism evidence="2 3">
    <name type="scientific">Kribbella qitaiheensis</name>
    <dbReference type="NCBI Taxonomy" id="1544730"/>
    <lineage>
        <taxon>Bacteria</taxon>
        <taxon>Bacillati</taxon>
        <taxon>Actinomycetota</taxon>
        <taxon>Actinomycetes</taxon>
        <taxon>Propionibacteriales</taxon>
        <taxon>Kribbellaceae</taxon>
        <taxon>Kribbella</taxon>
    </lineage>
</organism>
<reference evidence="3" key="1">
    <citation type="submission" date="2019-09" db="EMBL/GenBank/DDBJ databases">
        <title>Antimicrobial potential of Antarctic Bacteria.</title>
        <authorList>
            <person name="Benaud N."/>
            <person name="Edwards R.J."/>
            <person name="Ferrari B.C."/>
        </authorList>
    </citation>
    <scope>NUCLEOTIDE SEQUENCE [LARGE SCALE GENOMIC DNA]</scope>
    <source>
        <strain evidence="3">SPB151</strain>
    </source>
</reference>
<reference evidence="2 3" key="2">
    <citation type="journal article" date="2020" name="Microbiol. Resour. Announc.">
        <title>Antarctic desert soil bacteria exhibit high novel natural product potential, evaluated through long-read genome sequencing and comparative genomics.</title>
        <authorList>
            <person name="Benaud N."/>
            <person name="Edwards R.J."/>
            <person name="Amos T.G."/>
            <person name="D'Agostino P.M."/>
            <person name="Gutierrez-Chavez C."/>
            <person name="Montgomery K."/>
            <person name="Nicetic I."/>
            <person name="Ferrari B.C."/>
        </authorList>
    </citation>
    <scope>NUCLEOTIDE SEQUENCE [LARGE SCALE GENOMIC DNA]</scope>
    <source>
        <strain evidence="2 3">SPB151</strain>
    </source>
</reference>
<evidence type="ECO:0008006" key="4">
    <source>
        <dbReference type="Google" id="ProtNLM"/>
    </source>
</evidence>
<protein>
    <recommendedName>
        <fullName evidence="4">Exo-alpha-sialidase</fullName>
    </recommendedName>
</protein>
<dbReference type="RefSeq" id="WP_185448482.1">
    <property type="nucleotide sequence ID" value="NZ_CP043661.1"/>
</dbReference>
<keyword evidence="3" id="KW-1185">Reference proteome</keyword>
<sequence>MRKCRTFAVLGVVAVTIATGSTAAQARPASTPLTWTPTPVKHQPAILDDVDANAAGTWAVGSDLIDDFQDQRPFAVQWIGGHWKTTPQPMRTNSTLTSVAVAGGKNVWAVGLDRADPAQPKPLVLHWNGSAWRVVPGPAVPTGSFDEVTIGPGGAPWVAGWASVDGVERAVVYRYAGGSWQALNAGLENSINGNALTVIAKNDAWLGLNAGLAHFDGKSWKLVKEVPSDGSQIPTALVAAGPKDVWAVGVEHGGGPLGERPLALHFDGVSWNRIATPAGGAQLYDVALRNNRPVAVGESLQEVGNTIVSKPIVLDFNGSSFVKAKSPTTAEGTLTGADAAGGKLWTVGLTNLPTYAAFAAFSK</sequence>
<feature type="chain" id="PRO_5028988396" description="Exo-alpha-sialidase" evidence="1">
    <location>
        <begin position="27"/>
        <end position="363"/>
    </location>
</feature>
<dbReference type="Proteomes" id="UP000515563">
    <property type="component" value="Chromosome"/>
</dbReference>
<dbReference type="EMBL" id="CP043661">
    <property type="protein sequence ID" value="QNE19205.1"/>
    <property type="molecule type" value="Genomic_DNA"/>
</dbReference>
<name>A0A7G6WYZ0_9ACTN</name>
<keyword evidence="1" id="KW-0732">Signal</keyword>
<evidence type="ECO:0000313" key="3">
    <source>
        <dbReference type="Proteomes" id="UP000515563"/>
    </source>
</evidence>
<dbReference type="AlphaFoldDB" id="A0A7G6WYZ0"/>
<evidence type="ECO:0000256" key="1">
    <source>
        <dbReference type="SAM" id="SignalP"/>
    </source>
</evidence>
<dbReference type="KEGG" id="kqi:F1D05_16405"/>
<feature type="signal peptide" evidence="1">
    <location>
        <begin position="1"/>
        <end position="26"/>
    </location>
</feature>
<accession>A0A7G6WYZ0</accession>
<proteinExistence type="predicted"/>
<gene>
    <name evidence="2" type="ORF">F1D05_16405</name>
</gene>